<dbReference type="EMBL" id="JTJZ01000017">
    <property type="protein sequence ID" value="KHS53112.1"/>
    <property type="molecule type" value="Genomic_DNA"/>
</dbReference>
<keyword evidence="1" id="KW-0805">Transcription regulation</keyword>
<feature type="domain" description="HTH deoR-type" evidence="3">
    <location>
        <begin position="3"/>
        <end position="62"/>
    </location>
</feature>
<reference evidence="4 5" key="1">
    <citation type="submission" date="2014-11" db="EMBL/GenBank/DDBJ databases">
        <title>Draft Genome Sequence of Brevibacterium linens AE038-8.</title>
        <authorList>
            <person name="Maizel D."/>
            <person name="Utturkar S.M."/>
            <person name="Brown S.D."/>
            <person name="Ferrero M."/>
            <person name="Rosen B.P."/>
        </authorList>
    </citation>
    <scope>NUCLEOTIDE SEQUENCE [LARGE SCALE GENOMIC DNA]</scope>
    <source>
        <strain evidence="4 5">AE038-8</strain>
    </source>
</reference>
<proteinExistence type="predicted"/>
<organism evidence="4 5">
    <name type="scientific">Brevibacterium linens</name>
    <dbReference type="NCBI Taxonomy" id="1703"/>
    <lineage>
        <taxon>Bacteria</taxon>
        <taxon>Bacillati</taxon>
        <taxon>Actinomycetota</taxon>
        <taxon>Actinomycetes</taxon>
        <taxon>Micrococcales</taxon>
        <taxon>Brevibacteriaceae</taxon>
        <taxon>Brevibacterium</taxon>
    </lineage>
</organism>
<dbReference type="GO" id="GO:0003700">
    <property type="term" value="F:DNA-binding transcription factor activity"/>
    <property type="evidence" value="ECO:0007669"/>
    <property type="project" value="InterPro"/>
</dbReference>
<dbReference type="InterPro" id="IPR026881">
    <property type="entry name" value="WYL_dom"/>
</dbReference>
<protein>
    <submittedName>
        <fullName evidence="4">WYL domain containing protein</fullName>
    </submittedName>
</protein>
<keyword evidence="2" id="KW-0804">Transcription</keyword>
<sequence>MKRPQRLLSIIVALQSAGQTTAARLSEQFGVSVRTILRDIDALVEADVPVVAAPGRYGGISLQVGTQIDVNRLSATEAEALALVGLDARSARQLGLEEGMLRAFQRLDSRRTKPFELTNKQRIPLREVVEIDSSGWFADEAAFDFADLVESLRSARRLQIEYRSSGKAEMRIYEVDPYGLYLRGGRWYLIADVDGNPRMFAMTRMRKWTALDADRRTKPETTLQDVARYLVDRLESRDDVVVTALLDAEGEDIARRILGSRLRSVEQVPTDGAKVRITVAYDQLDGVRQLTQFTDHIEVIDPAEARELVRKLAADMAARH</sequence>
<dbReference type="PANTHER" id="PTHR34580">
    <property type="match status" value="1"/>
</dbReference>
<dbReference type="AlphaFoldDB" id="A0A0B9AQH4"/>
<evidence type="ECO:0000256" key="1">
    <source>
        <dbReference type="ARBA" id="ARBA00023015"/>
    </source>
</evidence>
<evidence type="ECO:0000313" key="5">
    <source>
        <dbReference type="Proteomes" id="UP000031488"/>
    </source>
</evidence>
<dbReference type="PANTHER" id="PTHR34580:SF1">
    <property type="entry name" value="PROTEIN PAFC"/>
    <property type="match status" value="1"/>
</dbReference>
<comment type="caution">
    <text evidence="4">The sequence shown here is derived from an EMBL/GenBank/DDBJ whole genome shotgun (WGS) entry which is preliminary data.</text>
</comment>
<keyword evidence="5" id="KW-1185">Reference proteome</keyword>
<dbReference type="InterPro" id="IPR036390">
    <property type="entry name" value="WH_DNA-bd_sf"/>
</dbReference>
<dbReference type="SUPFAM" id="SSF46785">
    <property type="entry name" value="Winged helix' DNA-binding domain"/>
    <property type="match status" value="1"/>
</dbReference>
<dbReference type="Pfam" id="PF25583">
    <property type="entry name" value="WCX"/>
    <property type="match status" value="1"/>
</dbReference>
<dbReference type="InterPro" id="IPR057727">
    <property type="entry name" value="WCX_dom"/>
</dbReference>
<dbReference type="Proteomes" id="UP000031488">
    <property type="component" value="Unassembled WGS sequence"/>
</dbReference>
<dbReference type="PROSITE" id="PS51000">
    <property type="entry name" value="HTH_DEOR_2"/>
    <property type="match status" value="1"/>
</dbReference>
<gene>
    <name evidence="4" type="ORF">AE0388_1515</name>
</gene>
<evidence type="ECO:0000256" key="2">
    <source>
        <dbReference type="ARBA" id="ARBA00023163"/>
    </source>
</evidence>
<dbReference type="PROSITE" id="PS52050">
    <property type="entry name" value="WYL"/>
    <property type="match status" value="1"/>
</dbReference>
<dbReference type="PATRIC" id="fig|1703.6.peg.1408"/>
<dbReference type="InterPro" id="IPR013196">
    <property type="entry name" value="HTH_11"/>
</dbReference>
<dbReference type="InterPro" id="IPR036388">
    <property type="entry name" value="WH-like_DNA-bd_sf"/>
</dbReference>
<dbReference type="InterPro" id="IPR001034">
    <property type="entry name" value="DeoR_HTH"/>
</dbReference>
<dbReference type="Gene3D" id="1.10.10.10">
    <property type="entry name" value="Winged helix-like DNA-binding domain superfamily/Winged helix DNA-binding domain"/>
    <property type="match status" value="1"/>
</dbReference>
<dbReference type="OrthoDB" id="3171994at2"/>
<evidence type="ECO:0000259" key="3">
    <source>
        <dbReference type="PROSITE" id="PS51000"/>
    </source>
</evidence>
<name>A0A0B9AQH4_BRELN</name>
<dbReference type="InterPro" id="IPR051534">
    <property type="entry name" value="CBASS_pafABC_assoc_protein"/>
</dbReference>
<dbReference type="Pfam" id="PF13280">
    <property type="entry name" value="WYL"/>
    <property type="match status" value="1"/>
</dbReference>
<evidence type="ECO:0000313" key="4">
    <source>
        <dbReference type="EMBL" id="KHS53112.1"/>
    </source>
</evidence>
<dbReference type="Pfam" id="PF08279">
    <property type="entry name" value="HTH_11"/>
    <property type="match status" value="1"/>
</dbReference>
<accession>A0A0B9AQH4</accession>